<feature type="transmembrane region" description="Helical" evidence="1">
    <location>
        <begin position="28"/>
        <end position="48"/>
    </location>
</feature>
<proteinExistence type="predicted"/>
<organism evidence="2 3">
    <name type="scientific">Paracoccus subflavus</name>
    <dbReference type="NCBI Taxonomy" id="2528244"/>
    <lineage>
        <taxon>Bacteria</taxon>
        <taxon>Pseudomonadati</taxon>
        <taxon>Pseudomonadota</taxon>
        <taxon>Alphaproteobacteria</taxon>
        <taxon>Rhodobacterales</taxon>
        <taxon>Paracoccaceae</taxon>
        <taxon>Paracoccus</taxon>
    </lineage>
</organism>
<evidence type="ECO:0000313" key="3">
    <source>
        <dbReference type="Proteomes" id="UP000293520"/>
    </source>
</evidence>
<gene>
    <name evidence="2" type="ORF">EYE42_04005</name>
</gene>
<dbReference type="AlphaFoldDB" id="A0A4Q9G5B1"/>
<evidence type="ECO:0000256" key="1">
    <source>
        <dbReference type="SAM" id="Phobius"/>
    </source>
</evidence>
<keyword evidence="1" id="KW-1133">Transmembrane helix</keyword>
<dbReference type="OrthoDB" id="7779036at2"/>
<evidence type="ECO:0000313" key="2">
    <source>
        <dbReference type="EMBL" id="TBN42597.1"/>
    </source>
</evidence>
<reference evidence="2 3" key="1">
    <citation type="submission" date="2019-02" db="EMBL/GenBank/DDBJ databases">
        <title>Paracoccus subflavus sp. nov., isolated from marine sediment of the Pacific Ocean.</title>
        <authorList>
            <person name="Zhang G."/>
        </authorList>
    </citation>
    <scope>NUCLEOTIDE SEQUENCE [LARGE SCALE GENOMIC DNA]</scope>
    <source>
        <strain evidence="2 3">GY0581</strain>
    </source>
</reference>
<dbReference type="Proteomes" id="UP000293520">
    <property type="component" value="Unassembled WGS sequence"/>
</dbReference>
<sequence>MDLPDPSSIPSGSAATCADDDRPNLGNLLPAMAVACLALLCLVVVNLMPGTEASGRYIVIAAPSFDRRAITEMIHDAGAGVVAIGMLPGVAVAWSDDPGFADTARAHGAWMVTPTSAFAGCGVSNRVPE</sequence>
<keyword evidence="3" id="KW-1185">Reference proteome</keyword>
<protein>
    <submittedName>
        <fullName evidence="2">Uncharacterized protein</fullName>
    </submittedName>
</protein>
<keyword evidence="1" id="KW-0812">Transmembrane</keyword>
<accession>A0A4Q9G5B1</accession>
<keyword evidence="1" id="KW-0472">Membrane</keyword>
<name>A0A4Q9G5B1_9RHOB</name>
<dbReference type="RefSeq" id="WP_130990024.1">
    <property type="nucleotide sequence ID" value="NZ_SISK01000002.1"/>
</dbReference>
<comment type="caution">
    <text evidence="2">The sequence shown here is derived from an EMBL/GenBank/DDBJ whole genome shotgun (WGS) entry which is preliminary data.</text>
</comment>
<dbReference type="EMBL" id="SISK01000002">
    <property type="protein sequence ID" value="TBN42597.1"/>
    <property type="molecule type" value="Genomic_DNA"/>
</dbReference>